<organism evidence="1">
    <name type="scientific">bioreactor metagenome</name>
    <dbReference type="NCBI Taxonomy" id="1076179"/>
    <lineage>
        <taxon>unclassified sequences</taxon>
        <taxon>metagenomes</taxon>
        <taxon>ecological metagenomes</taxon>
    </lineage>
</organism>
<evidence type="ECO:0000313" key="1">
    <source>
        <dbReference type="EMBL" id="MPL76629.1"/>
    </source>
</evidence>
<dbReference type="InterPro" id="IPR050238">
    <property type="entry name" value="DNA_Rep/Repair_Clamp_Loader"/>
</dbReference>
<dbReference type="PANTHER" id="PTHR11669">
    <property type="entry name" value="REPLICATION FACTOR C / DNA POLYMERASE III GAMMA-TAU SUBUNIT"/>
    <property type="match status" value="1"/>
</dbReference>
<comment type="caution">
    <text evidence="1">The sequence shown here is derived from an EMBL/GenBank/DDBJ whole genome shotgun (WGS) entry which is preliminary data.</text>
</comment>
<gene>
    <name evidence="1" type="ORF">SDC9_22475</name>
</gene>
<dbReference type="EMBL" id="VSSQ01000099">
    <property type="protein sequence ID" value="MPL76629.1"/>
    <property type="molecule type" value="Genomic_DNA"/>
</dbReference>
<evidence type="ECO:0008006" key="2">
    <source>
        <dbReference type="Google" id="ProtNLM"/>
    </source>
</evidence>
<dbReference type="PANTHER" id="PTHR11669:SF8">
    <property type="entry name" value="DNA POLYMERASE III SUBUNIT DELTA"/>
    <property type="match status" value="1"/>
</dbReference>
<dbReference type="GO" id="GO:0006261">
    <property type="term" value="P:DNA-templated DNA replication"/>
    <property type="evidence" value="ECO:0007669"/>
    <property type="project" value="TreeGrafter"/>
</dbReference>
<accession>A0A644UCP0</accession>
<name>A0A644UCP0_9ZZZZ</name>
<dbReference type="AlphaFoldDB" id="A0A644UCP0"/>
<proteinExistence type="predicted"/>
<dbReference type="InterPro" id="IPR027417">
    <property type="entry name" value="P-loop_NTPase"/>
</dbReference>
<protein>
    <recommendedName>
        <fullName evidence="2">DNA-directed DNA polymerase</fullName>
    </recommendedName>
</protein>
<dbReference type="Pfam" id="PF13177">
    <property type="entry name" value="DNA_pol3_delta2"/>
    <property type="match status" value="1"/>
</dbReference>
<dbReference type="Gene3D" id="3.40.50.300">
    <property type="entry name" value="P-loop containing nucleotide triphosphate hydrolases"/>
    <property type="match status" value="1"/>
</dbReference>
<dbReference type="SUPFAM" id="SSF52540">
    <property type="entry name" value="P-loop containing nucleoside triphosphate hydrolases"/>
    <property type="match status" value="1"/>
</dbReference>
<sequence length="326" mass="36617">MWPKVRGHEQNKAVLSQFLQGERATPALLFYGPAGVGKRYLAEQFAKSFLCQKDPEIEDDCPSCRAFKAGTHPDFIKVAQLAPGKEILIEQIKEMSRQASYAPTLSTHKVCIIDGADFMKAAAANSLLKLLEEPPDFWLFILIATDVNRLLPTILSRVISRRFDGLAAAEVTEILAEKQVENADILANLASGSPGKALELNSFDALMWRERAMYVLEHSRESQVMQFINDLAWLEKISMPEGLLFLEMMLLILRDGLFSKEHIDGSFFNEDLLIRIDDCFGNWSNKNIEKLVKIVGDSYRGIAAKTGSKAVLEALILRINELRKED</sequence>
<reference evidence="1" key="1">
    <citation type="submission" date="2019-08" db="EMBL/GenBank/DDBJ databases">
        <authorList>
            <person name="Kucharzyk K."/>
            <person name="Murdoch R.W."/>
            <person name="Higgins S."/>
            <person name="Loffler F."/>
        </authorList>
    </citation>
    <scope>NUCLEOTIDE SEQUENCE</scope>
</reference>